<evidence type="ECO:0000313" key="2">
    <source>
        <dbReference type="EMBL" id="MBB6480956.1"/>
    </source>
</evidence>
<reference evidence="2 3" key="1">
    <citation type="submission" date="2020-08" db="EMBL/GenBank/DDBJ databases">
        <title>Genomic Encyclopedia of Type Strains, Phase IV (KMG-IV): sequencing the most valuable type-strain genomes for metagenomic binning, comparative biology and taxonomic classification.</title>
        <authorList>
            <person name="Goeker M."/>
        </authorList>
    </citation>
    <scope>NUCLEOTIDE SEQUENCE [LARGE SCALE GENOMIC DNA]</scope>
    <source>
        <strain evidence="2 3">DSM 2461</strain>
    </source>
</reference>
<evidence type="ECO:0000313" key="3">
    <source>
        <dbReference type="Proteomes" id="UP000587760"/>
    </source>
</evidence>
<evidence type="ECO:0000256" key="1">
    <source>
        <dbReference type="SAM" id="Phobius"/>
    </source>
</evidence>
<keyword evidence="3" id="KW-1185">Reference proteome</keyword>
<comment type="caution">
    <text evidence="2">The sequence shown here is derived from an EMBL/GenBank/DDBJ whole genome shotgun (WGS) entry which is preliminary data.</text>
</comment>
<gene>
    <name evidence="2" type="ORF">HNR50_002629</name>
</gene>
<keyword evidence="1" id="KW-0472">Membrane</keyword>
<protein>
    <submittedName>
        <fullName evidence="2">Uncharacterized protein</fullName>
    </submittedName>
</protein>
<proteinExistence type="predicted"/>
<sequence length="47" mass="5162">MVFVINMAFIRNLTPGHIEAYAAVSIIMTIFYSIIMGATMGLLLILS</sequence>
<organism evidence="2 3">
    <name type="scientific">Spirochaeta isovalerica</name>
    <dbReference type="NCBI Taxonomy" id="150"/>
    <lineage>
        <taxon>Bacteria</taxon>
        <taxon>Pseudomonadati</taxon>
        <taxon>Spirochaetota</taxon>
        <taxon>Spirochaetia</taxon>
        <taxon>Spirochaetales</taxon>
        <taxon>Spirochaetaceae</taxon>
        <taxon>Spirochaeta</taxon>
    </lineage>
</organism>
<name>A0A841RB72_9SPIO</name>
<keyword evidence="1" id="KW-0812">Transmembrane</keyword>
<dbReference type="EMBL" id="JACHGJ010000005">
    <property type="protein sequence ID" value="MBB6480956.1"/>
    <property type="molecule type" value="Genomic_DNA"/>
</dbReference>
<dbReference type="Proteomes" id="UP000587760">
    <property type="component" value="Unassembled WGS sequence"/>
</dbReference>
<dbReference type="AlphaFoldDB" id="A0A841RB72"/>
<accession>A0A841RB72</accession>
<feature type="transmembrane region" description="Helical" evidence="1">
    <location>
        <begin position="20"/>
        <end position="46"/>
    </location>
</feature>
<keyword evidence="1" id="KW-1133">Transmembrane helix</keyword>